<keyword evidence="3" id="KW-1185">Reference proteome</keyword>
<keyword evidence="1" id="KW-0812">Transmembrane</keyword>
<dbReference type="Proteomes" id="UP000597762">
    <property type="component" value="Unassembled WGS sequence"/>
</dbReference>
<accession>A0A812CDY0</accession>
<keyword evidence="1" id="KW-0472">Membrane</keyword>
<proteinExistence type="predicted"/>
<name>A0A812CDY0_ACAPH</name>
<dbReference type="AlphaFoldDB" id="A0A812CDY0"/>
<comment type="caution">
    <text evidence="2">The sequence shown here is derived from an EMBL/GenBank/DDBJ whole genome shotgun (WGS) entry which is preliminary data.</text>
</comment>
<evidence type="ECO:0000256" key="1">
    <source>
        <dbReference type="SAM" id="Phobius"/>
    </source>
</evidence>
<reference evidence="2" key="1">
    <citation type="submission" date="2021-01" db="EMBL/GenBank/DDBJ databases">
        <authorList>
            <person name="Li R."/>
            <person name="Bekaert M."/>
        </authorList>
    </citation>
    <scope>NUCLEOTIDE SEQUENCE</scope>
    <source>
        <strain evidence="2">Farmed</strain>
    </source>
</reference>
<feature type="transmembrane region" description="Helical" evidence="1">
    <location>
        <begin position="99"/>
        <end position="123"/>
    </location>
</feature>
<feature type="transmembrane region" description="Helical" evidence="1">
    <location>
        <begin position="65"/>
        <end position="87"/>
    </location>
</feature>
<evidence type="ECO:0000313" key="2">
    <source>
        <dbReference type="EMBL" id="CAE1266331.1"/>
    </source>
</evidence>
<evidence type="ECO:0000313" key="3">
    <source>
        <dbReference type="Proteomes" id="UP000597762"/>
    </source>
</evidence>
<keyword evidence="1" id="KW-1133">Transmembrane helix</keyword>
<sequence>MSLPPFVPRFFHSMFCSLFNYTHLFINVYPPFNFSSFSFNYLPSFFNYPKRFINVTSSFSFSPSSFNFCPLSLITPIFLSMSIPPFLSRLLPSIFCPLFFNYLHLFIIVTSSFSCLSSFYYFLPPFFNCTHFLEMFPFLLSGRLPLSSSCPLSLITLGVLEISQPPLVSRQLSSSFCPLSLITPDVLEISQPFLVSRLLYSIFHLPSLMSRLLFLNFFRQSCLLSSISRLLS</sequence>
<dbReference type="EMBL" id="CAHIKZ030001510">
    <property type="protein sequence ID" value="CAE1266331.1"/>
    <property type="molecule type" value="Genomic_DNA"/>
</dbReference>
<protein>
    <submittedName>
        <fullName evidence="2">Uncharacterized protein</fullName>
    </submittedName>
</protein>
<gene>
    <name evidence="2" type="ORF">SPHA_35138</name>
</gene>
<organism evidence="2 3">
    <name type="scientific">Acanthosepion pharaonis</name>
    <name type="common">Pharaoh cuttlefish</name>
    <name type="synonym">Sepia pharaonis</name>
    <dbReference type="NCBI Taxonomy" id="158019"/>
    <lineage>
        <taxon>Eukaryota</taxon>
        <taxon>Metazoa</taxon>
        <taxon>Spiralia</taxon>
        <taxon>Lophotrochozoa</taxon>
        <taxon>Mollusca</taxon>
        <taxon>Cephalopoda</taxon>
        <taxon>Coleoidea</taxon>
        <taxon>Decapodiformes</taxon>
        <taxon>Sepiida</taxon>
        <taxon>Sepiina</taxon>
        <taxon>Sepiidae</taxon>
        <taxon>Acanthosepion</taxon>
    </lineage>
</organism>